<gene>
    <name evidence="1" type="ORF">H8E19_16455</name>
</gene>
<name>A0A8J6N2W1_9DELT</name>
<accession>A0A8J6N2W1</accession>
<evidence type="ECO:0000313" key="2">
    <source>
        <dbReference type="Proteomes" id="UP000650524"/>
    </source>
</evidence>
<organism evidence="1 2">
    <name type="scientific">Candidatus Desulfacyla euxinica</name>
    <dbReference type="NCBI Taxonomy" id="2841693"/>
    <lineage>
        <taxon>Bacteria</taxon>
        <taxon>Deltaproteobacteria</taxon>
        <taxon>Candidatus Desulfacyla</taxon>
    </lineage>
</organism>
<evidence type="ECO:0000313" key="1">
    <source>
        <dbReference type="EMBL" id="MBC8178996.1"/>
    </source>
</evidence>
<reference evidence="1 2" key="1">
    <citation type="submission" date="2020-08" db="EMBL/GenBank/DDBJ databases">
        <title>Bridging the membrane lipid divide: bacteria of the FCB group superphylum have the potential to synthesize archaeal ether lipids.</title>
        <authorList>
            <person name="Villanueva L."/>
            <person name="Von Meijenfeldt F.A.B."/>
            <person name="Westbye A.B."/>
            <person name="Yadav S."/>
            <person name="Hopmans E.C."/>
            <person name="Dutilh B.E."/>
            <person name="Sinninghe Damste J.S."/>
        </authorList>
    </citation>
    <scope>NUCLEOTIDE SEQUENCE [LARGE SCALE GENOMIC DNA]</scope>
    <source>
        <strain evidence="1">NIOZ-UU27</strain>
    </source>
</reference>
<protein>
    <submittedName>
        <fullName evidence="1">Uncharacterized protein</fullName>
    </submittedName>
</protein>
<dbReference type="AlphaFoldDB" id="A0A8J6N2W1"/>
<dbReference type="Proteomes" id="UP000650524">
    <property type="component" value="Unassembled WGS sequence"/>
</dbReference>
<dbReference type="EMBL" id="JACNJD010000335">
    <property type="protein sequence ID" value="MBC8178996.1"/>
    <property type="molecule type" value="Genomic_DNA"/>
</dbReference>
<sequence length="330" mass="37301">MRALSQTFMNDLLNPDGLLHPILERVKQDHTLMLSIRKDYINIYYRGGNILRVKEQSSGPYSSFFDNKYNKSGVPSFGLPDVIERQGAARTWVDSFQDLKGIMDFYFSKYSKPEREFQQLVARENNLSTIANQSEYFVTDIEFADSDLGARFDILALRWLALQRKSSSNCRPALIEMKYGDGALSGKAGALKHLQDIDALISIADKYKTLLETMETQFNQLDELGLMAFNRVANLTKIKLDASEKPEVIFVLANHNPRSSKLSTILNDPEIEAYDHSSHFDLKFYVSSFAGYALHADCMVTLSQFRELLKSKNAEQGAALDGDSAALHPR</sequence>
<comment type="caution">
    <text evidence="1">The sequence shown here is derived from an EMBL/GenBank/DDBJ whole genome shotgun (WGS) entry which is preliminary data.</text>
</comment>
<proteinExistence type="predicted"/>